<dbReference type="EMBL" id="JARBHB010000015">
    <property type="protein sequence ID" value="KAJ8868075.1"/>
    <property type="molecule type" value="Genomic_DNA"/>
</dbReference>
<evidence type="ECO:0000313" key="1">
    <source>
        <dbReference type="EMBL" id="KAJ8868075.1"/>
    </source>
</evidence>
<dbReference type="InterPro" id="IPR043128">
    <property type="entry name" value="Rev_trsase/Diguanyl_cyclase"/>
</dbReference>
<protein>
    <submittedName>
        <fullName evidence="1">Uncharacterized protein</fullName>
    </submittedName>
</protein>
<organism evidence="1 2">
    <name type="scientific">Dryococelus australis</name>
    <dbReference type="NCBI Taxonomy" id="614101"/>
    <lineage>
        <taxon>Eukaryota</taxon>
        <taxon>Metazoa</taxon>
        <taxon>Ecdysozoa</taxon>
        <taxon>Arthropoda</taxon>
        <taxon>Hexapoda</taxon>
        <taxon>Insecta</taxon>
        <taxon>Pterygota</taxon>
        <taxon>Neoptera</taxon>
        <taxon>Polyneoptera</taxon>
        <taxon>Phasmatodea</taxon>
        <taxon>Verophasmatodea</taxon>
        <taxon>Anareolatae</taxon>
        <taxon>Phasmatidae</taxon>
        <taxon>Eurycanthinae</taxon>
        <taxon>Dryococelus</taxon>
    </lineage>
</organism>
<dbReference type="InterPro" id="IPR050951">
    <property type="entry name" value="Retrovirus_Pol_polyprotein"/>
</dbReference>
<dbReference type="PANTHER" id="PTHR37984:SF7">
    <property type="entry name" value="INTEGRASE CATALYTIC DOMAIN-CONTAINING PROTEIN"/>
    <property type="match status" value="1"/>
</dbReference>
<comment type="caution">
    <text evidence="1">The sequence shown here is derived from an EMBL/GenBank/DDBJ whole genome shotgun (WGS) entry which is preliminary data.</text>
</comment>
<keyword evidence="2" id="KW-1185">Reference proteome</keyword>
<gene>
    <name evidence="1" type="ORF">PR048_031884</name>
</gene>
<dbReference type="Proteomes" id="UP001159363">
    <property type="component" value="Chromosome 14"/>
</dbReference>
<name>A0ABQ9G6J4_9NEOP</name>
<reference evidence="1 2" key="1">
    <citation type="submission" date="2023-02" db="EMBL/GenBank/DDBJ databases">
        <title>LHISI_Scaffold_Assembly.</title>
        <authorList>
            <person name="Stuart O.P."/>
            <person name="Cleave R."/>
            <person name="Magrath M.J.L."/>
            <person name="Mikheyev A.S."/>
        </authorList>
    </citation>
    <scope>NUCLEOTIDE SEQUENCE [LARGE SCALE GENOMIC DNA]</scope>
    <source>
        <strain evidence="1">Daus_M_001</strain>
        <tissue evidence="1">Leg muscle</tissue>
    </source>
</reference>
<proteinExistence type="predicted"/>
<evidence type="ECO:0000313" key="2">
    <source>
        <dbReference type="Proteomes" id="UP001159363"/>
    </source>
</evidence>
<dbReference type="Gene3D" id="3.30.70.270">
    <property type="match status" value="1"/>
</dbReference>
<dbReference type="PANTHER" id="PTHR37984">
    <property type="entry name" value="PROTEIN CBG26694"/>
    <property type="match status" value="1"/>
</dbReference>
<sequence>MLSLTDESKYDDMIAAFNEYCQFKKNTVYERYFFNKIGQSEGRTFDSFLIELKTQATFCAFGKEKDSLIGGRIVFGINDPHIDRINDARFSIDIEEGGRFISKRQTDDIHGIGKPGSSLVVDALSQVWRNKGNPCAAVLKNLGTHGNSGEGSQTLFLYNGRKPSILQKCKFCEFSREYGHWPAYNKRCRKCKGMDNFERVCKKSMAAVNAVSNCSCYASLFIGKQSVTDKIDSGAQTNIISFKTVEPLSPTTKIFPLQALLIYLDSFVTPVIEPQGRVPLKLRHKLKDTLQDLGPTDKVLNLIVVGIPNGELRLCIHPTYLNKTIKRSRINIPKLEDITSELASTAVSVVLDMKHGYWHMELDEQ</sequence>
<dbReference type="Gene3D" id="3.10.10.10">
    <property type="entry name" value="HIV Type 1 Reverse Transcriptase, subunit A, domain 1"/>
    <property type="match status" value="1"/>
</dbReference>
<dbReference type="SUPFAM" id="SSF56672">
    <property type="entry name" value="DNA/RNA polymerases"/>
    <property type="match status" value="1"/>
</dbReference>
<dbReference type="InterPro" id="IPR043502">
    <property type="entry name" value="DNA/RNA_pol_sf"/>
</dbReference>
<accession>A0ABQ9G6J4</accession>